<dbReference type="Gene3D" id="3.40.50.170">
    <property type="entry name" value="Formyl transferase, N-terminal domain"/>
    <property type="match status" value="1"/>
</dbReference>
<dbReference type="RefSeq" id="WP_271796517.1">
    <property type="nucleotide sequence ID" value="NZ_JAQMUC010000073.1"/>
</dbReference>
<keyword evidence="2 4" id="KW-0808">Transferase</keyword>
<name>A0ABT5AHL3_9CYAN</name>
<evidence type="ECO:0000313" key="6">
    <source>
        <dbReference type="EMBL" id="MDB9536755.1"/>
    </source>
</evidence>
<keyword evidence="7" id="KW-1185">Reference proteome</keyword>
<evidence type="ECO:0000256" key="3">
    <source>
        <dbReference type="ARBA" id="ARBA00022755"/>
    </source>
</evidence>
<dbReference type="EMBL" id="JAQMUC010000073">
    <property type="protein sequence ID" value="MDB9536755.1"/>
    <property type="molecule type" value="Genomic_DNA"/>
</dbReference>
<dbReference type="InterPro" id="IPR036477">
    <property type="entry name" value="Formyl_transf_N_sf"/>
</dbReference>
<dbReference type="InterPro" id="IPR004607">
    <property type="entry name" value="GART"/>
</dbReference>
<comment type="function">
    <text evidence="4">Catalyzes the transfer of a formyl group from 10-formyltetrahydrofolate to 5-phospho-ribosyl-glycinamide (GAR), producing 5-phospho-ribosyl-N-formylglycinamide (FGAR) and tetrahydrofolate.</text>
</comment>
<dbReference type="PANTHER" id="PTHR43369">
    <property type="entry name" value="PHOSPHORIBOSYLGLYCINAMIDE FORMYLTRANSFERASE"/>
    <property type="match status" value="1"/>
</dbReference>
<dbReference type="HAMAP" id="MF_01930">
    <property type="entry name" value="PurN"/>
    <property type="match status" value="1"/>
</dbReference>
<keyword evidence="3 4" id="KW-0658">Purine biosynthesis</keyword>
<evidence type="ECO:0000259" key="5">
    <source>
        <dbReference type="Pfam" id="PF00551"/>
    </source>
</evidence>
<feature type="binding site" evidence="4">
    <location>
        <begin position="39"/>
        <end position="41"/>
    </location>
    <ligand>
        <name>N(1)-(5-phospho-beta-D-ribosyl)glycinamide</name>
        <dbReference type="ChEBI" id="CHEBI:143788"/>
    </ligand>
</feature>
<comment type="catalytic activity">
    <reaction evidence="4">
        <text>N(1)-(5-phospho-beta-D-ribosyl)glycinamide + (6R)-10-formyltetrahydrofolate = N(2)-formyl-N(1)-(5-phospho-beta-D-ribosyl)glycinamide + (6S)-5,6,7,8-tetrahydrofolate + H(+)</text>
        <dbReference type="Rhea" id="RHEA:15053"/>
        <dbReference type="ChEBI" id="CHEBI:15378"/>
        <dbReference type="ChEBI" id="CHEBI:57453"/>
        <dbReference type="ChEBI" id="CHEBI:143788"/>
        <dbReference type="ChEBI" id="CHEBI:147286"/>
        <dbReference type="ChEBI" id="CHEBI:195366"/>
        <dbReference type="EC" id="2.1.2.2"/>
    </reaction>
</comment>
<evidence type="ECO:0000313" key="7">
    <source>
        <dbReference type="Proteomes" id="UP001211249"/>
    </source>
</evidence>
<feature type="binding site" evidence="4">
    <location>
        <begin position="117"/>
        <end position="120"/>
    </location>
    <ligand>
        <name>(6R)-10-formyltetrahydrofolate</name>
        <dbReference type="ChEBI" id="CHEBI:195366"/>
    </ligand>
</feature>
<feature type="domain" description="Formyl transferase N-terminal" evidence="5">
    <location>
        <begin position="30"/>
        <end position="209"/>
    </location>
</feature>
<comment type="similarity">
    <text evidence="4">Belongs to the GART family.</text>
</comment>
<feature type="active site" description="Proton donor" evidence="4">
    <location>
        <position position="136"/>
    </location>
</feature>
<proteinExistence type="inferred from homology"/>
<gene>
    <name evidence="4 6" type="primary">purN</name>
    <name evidence="6" type="ORF">PN451_13125</name>
</gene>
<dbReference type="EC" id="2.1.2.2" evidence="4"/>
<dbReference type="GO" id="GO:0004644">
    <property type="term" value="F:phosphoribosylglycinamide formyltransferase activity"/>
    <property type="evidence" value="ECO:0007669"/>
    <property type="project" value="UniProtKB-EC"/>
</dbReference>
<dbReference type="CDD" id="cd08645">
    <property type="entry name" value="FMT_core_GART"/>
    <property type="match status" value="1"/>
</dbReference>
<dbReference type="NCBIfam" id="TIGR00639">
    <property type="entry name" value="PurN"/>
    <property type="match status" value="1"/>
</dbReference>
<comment type="pathway">
    <text evidence="1 4">Purine metabolism; IMP biosynthesis via de novo pathway; N(2)-formyl-N(1)-(5-phospho-D-ribosyl)glycinamide from N(1)-(5-phospho-D-ribosyl)glycinamide (10-formyl THF route): step 1/1.</text>
</comment>
<reference evidence="6 7" key="1">
    <citation type="submission" date="2023-01" db="EMBL/GenBank/DDBJ databases">
        <title>Genomes from the Australian National Cyanobacteria Reference Collection.</title>
        <authorList>
            <person name="Willis A."/>
            <person name="Lee E.M.F."/>
        </authorList>
    </citation>
    <scope>NUCLEOTIDE SEQUENCE [LARGE SCALE GENOMIC DNA]</scope>
    <source>
        <strain evidence="6 7">CS-1226</strain>
    </source>
</reference>
<dbReference type="InterPro" id="IPR002376">
    <property type="entry name" value="Formyl_transf_N"/>
</dbReference>
<dbReference type="Pfam" id="PF00551">
    <property type="entry name" value="Formyl_trans_N"/>
    <property type="match status" value="1"/>
</dbReference>
<protein>
    <recommendedName>
        <fullName evidence="4">Phosphoribosylglycinamide formyltransferase</fullName>
        <ecNumber evidence="4">2.1.2.2</ecNumber>
    </recommendedName>
    <alternativeName>
        <fullName evidence="4">5'-phosphoribosylglycinamide transformylase</fullName>
    </alternativeName>
    <alternativeName>
        <fullName evidence="4">GAR transformylase</fullName>
        <shortName evidence="4">GART</shortName>
    </alternativeName>
</protein>
<sequence length="224" mass="25207">MTYDLTINNHSSLISPDIYHYQVSSDQPLKIGIMASGNGSNFEVIAQAIADGKINAKIQVLIYNNPEAKAAIRAEKWGVESVLLNHRDYKNREKFDRKIVQILQQYDVKFVIMAGWMRLVTQVLIDAFPQRMINIHPSLLPSFKGVQAVEQALAARVKITGCTVHFVSLEVDSGEILIQAAVPVLPEDTPETLHARIQVQEHRILPMAITLLNPTFCTQPYYNQ</sequence>
<evidence type="ECO:0000256" key="1">
    <source>
        <dbReference type="ARBA" id="ARBA00005054"/>
    </source>
</evidence>
<feature type="binding site" evidence="4">
    <location>
        <position position="134"/>
    </location>
    <ligand>
        <name>(6R)-10-formyltetrahydrofolate</name>
        <dbReference type="ChEBI" id="CHEBI:195366"/>
    </ligand>
</feature>
<dbReference type="Proteomes" id="UP001211249">
    <property type="component" value="Unassembled WGS sequence"/>
</dbReference>
<evidence type="ECO:0000256" key="2">
    <source>
        <dbReference type="ARBA" id="ARBA00022679"/>
    </source>
</evidence>
<dbReference type="SUPFAM" id="SSF53328">
    <property type="entry name" value="Formyltransferase"/>
    <property type="match status" value="1"/>
</dbReference>
<feature type="binding site" evidence="4">
    <location>
        <position position="92"/>
    </location>
    <ligand>
        <name>(6R)-10-formyltetrahydrofolate</name>
        <dbReference type="ChEBI" id="CHEBI:195366"/>
    </ligand>
</feature>
<organism evidence="6 7">
    <name type="scientific">Dolichospermum planctonicum CS-1226</name>
    <dbReference type="NCBI Taxonomy" id="3021751"/>
    <lineage>
        <taxon>Bacteria</taxon>
        <taxon>Bacillati</taxon>
        <taxon>Cyanobacteriota</taxon>
        <taxon>Cyanophyceae</taxon>
        <taxon>Nostocales</taxon>
        <taxon>Aphanizomenonaceae</taxon>
        <taxon>Dolichospermum</taxon>
        <taxon>Dolichospermum planctonicum</taxon>
    </lineage>
</organism>
<evidence type="ECO:0000256" key="4">
    <source>
        <dbReference type="HAMAP-Rule" id="MF_01930"/>
    </source>
</evidence>
<accession>A0ABT5AHL3</accession>
<feature type="site" description="Raises pKa of active site His" evidence="4">
    <location>
        <position position="172"/>
    </location>
</feature>
<comment type="caution">
    <text evidence="6">The sequence shown here is derived from an EMBL/GenBank/DDBJ whole genome shotgun (WGS) entry which is preliminary data.</text>
</comment>
<dbReference type="PANTHER" id="PTHR43369:SF2">
    <property type="entry name" value="PHOSPHORIBOSYLGLYCINAMIDE FORMYLTRANSFERASE"/>
    <property type="match status" value="1"/>
</dbReference>